<dbReference type="GO" id="GO:0008876">
    <property type="term" value="F:quinoprotein glucose dehydrogenase activity"/>
    <property type="evidence" value="ECO:0007669"/>
    <property type="project" value="TreeGrafter"/>
</dbReference>
<dbReference type="PANTHER" id="PTHR32303">
    <property type="entry name" value="QUINOPROTEIN ALCOHOL DEHYDROGENASE (CYTOCHROME C)"/>
    <property type="match status" value="1"/>
</dbReference>
<sequence length="678" mass="72601">MLAYKTFLKVCYFNKKPAMKKSDFPAVIACCGALTLAACDSASTDHSGPVASWPAIGGSAAGQRFSPLQQITADNVDQLEVAWVYHTGDVSAGTDTHGATAFQATPLVVQDSMYFCTPYNRIVSLDPETGTERWTYDPEVDLTGVYTPSCRGVAYWQDSQKASSCSQRILSGTLDARLLAVDATTGKPCADFGNGGSVDLTANLGDLRLAEYYVTSAPLVVGDLVITGAFVKDGQRVDAPPGVIRAFDVRSGELVWAFDPVPPGMKPVSAEQANAGMDFTRSTPNSWGNLSADTERGIIYVPTGGSQPDHYGGPERGDMDYYGTSVVALDAGNGQPLWHFQAVHHDIWDWDVAAQPVLFEQHGTTPGVIAATKMGNIFLLNRETGAPLFPVEERPVPRSTVPGERTSPTQPHPTLPRPVHPQALTEDDIWGLYPGDRDACLAQFREFDYRGLFTPPGLEKPALLWPGLGGGVNWGSVSVNPRENIMVVNSMRVPYTARLIPREQADSLDGNDLVGANAQEGTPYVVVRGGFLSPNNTPCTAPPWGVLTAIDLDSGETLWEKPLGNLEELSPLGLGRFLEWGTPNTGGSLQTASGLIFIGATLDSYLRAYDLQSGDVLWKSKLPAPAQATPMTYRLRKNGKQYLAVAAGGHGPLAYGAKGPEKLGELLGDALVVYSLPN</sequence>
<feature type="compositionally biased region" description="Pro residues" evidence="4">
    <location>
        <begin position="410"/>
        <end position="419"/>
    </location>
</feature>
<dbReference type="InterPro" id="IPR017511">
    <property type="entry name" value="PQQ_mDH"/>
</dbReference>
<evidence type="ECO:0000259" key="5">
    <source>
        <dbReference type="Pfam" id="PF01011"/>
    </source>
</evidence>
<dbReference type="Gene3D" id="2.140.10.10">
    <property type="entry name" value="Quinoprotein alcohol dehydrogenase-like superfamily"/>
    <property type="match status" value="2"/>
</dbReference>
<dbReference type="GO" id="GO:0048038">
    <property type="term" value="F:quinone binding"/>
    <property type="evidence" value="ECO:0007669"/>
    <property type="project" value="InterPro"/>
</dbReference>
<evidence type="ECO:0000313" key="7">
    <source>
        <dbReference type="Proteomes" id="UP000321933"/>
    </source>
</evidence>
<keyword evidence="3" id="KW-0560">Oxidoreductase</keyword>
<gene>
    <name evidence="6" type="ORF">FVW59_11490</name>
</gene>
<dbReference type="SMART" id="SM00564">
    <property type="entry name" value="PQQ"/>
    <property type="match status" value="5"/>
</dbReference>
<comment type="similarity">
    <text evidence="2">Belongs to the bacterial PQQ dehydrogenase family.</text>
</comment>
<comment type="cofactor">
    <cofactor evidence="1">
        <name>pyrroloquinoline quinone</name>
        <dbReference type="ChEBI" id="CHEBI:58442"/>
    </cofactor>
</comment>
<dbReference type="SUPFAM" id="SSF50998">
    <property type="entry name" value="Quinoprotein alcohol dehydrogenase-like"/>
    <property type="match status" value="1"/>
</dbReference>
<evidence type="ECO:0000313" key="6">
    <source>
        <dbReference type="EMBL" id="TXS91767.1"/>
    </source>
</evidence>
<dbReference type="EMBL" id="VRYZ01000004">
    <property type="protein sequence ID" value="TXS91767.1"/>
    <property type="molecule type" value="Genomic_DNA"/>
</dbReference>
<evidence type="ECO:0000256" key="1">
    <source>
        <dbReference type="ARBA" id="ARBA00001931"/>
    </source>
</evidence>
<evidence type="ECO:0000256" key="2">
    <source>
        <dbReference type="ARBA" id="ARBA00008156"/>
    </source>
</evidence>
<dbReference type="GO" id="GO:0016020">
    <property type="term" value="C:membrane"/>
    <property type="evidence" value="ECO:0007669"/>
    <property type="project" value="InterPro"/>
</dbReference>
<name>A0A5C8ZWB9_9GAMM</name>
<dbReference type="Pfam" id="PF01011">
    <property type="entry name" value="PQQ"/>
    <property type="match status" value="1"/>
</dbReference>
<dbReference type="Proteomes" id="UP000321933">
    <property type="component" value="Unassembled WGS sequence"/>
</dbReference>
<evidence type="ECO:0000256" key="3">
    <source>
        <dbReference type="ARBA" id="ARBA00023002"/>
    </source>
</evidence>
<accession>A0A5C8ZWB9</accession>
<dbReference type="OrthoDB" id="9794322at2"/>
<proteinExistence type="inferred from homology"/>
<dbReference type="InterPro" id="IPR018391">
    <property type="entry name" value="PQQ_b-propeller_rpt"/>
</dbReference>
<dbReference type="InterPro" id="IPR011047">
    <property type="entry name" value="Quinoprotein_ADH-like_sf"/>
</dbReference>
<feature type="region of interest" description="Disordered" evidence="4">
    <location>
        <begin position="390"/>
        <end position="420"/>
    </location>
</feature>
<keyword evidence="7" id="KW-1185">Reference proteome</keyword>
<organism evidence="6 7">
    <name type="scientific">Parahaliea aestuarii</name>
    <dbReference type="NCBI Taxonomy" id="1852021"/>
    <lineage>
        <taxon>Bacteria</taxon>
        <taxon>Pseudomonadati</taxon>
        <taxon>Pseudomonadota</taxon>
        <taxon>Gammaproteobacteria</taxon>
        <taxon>Cellvibrionales</taxon>
        <taxon>Halieaceae</taxon>
        <taxon>Parahaliea</taxon>
    </lineage>
</organism>
<feature type="domain" description="Pyrrolo-quinoline quinone repeat" evidence="5">
    <location>
        <begin position="53"/>
        <end position="642"/>
    </location>
</feature>
<protein>
    <submittedName>
        <fullName evidence="6">Pyrroloquinoline quinone-dependent dehydrogenase</fullName>
    </submittedName>
</protein>
<evidence type="ECO:0000256" key="4">
    <source>
        <dbReference type="SAM" id="MobiDB-lite"/>
    </source>
</evidence>
<comment type="caution">
    <text evidence="6">The sequence shown here is derived from an EMBL/GenBank/DDBJ whole genome shotgun (WGS) entry which is preliminary data.</text>
</comment>
<dbReference type="InterPro" id="IPR002372">
    <property type="entry name" value="PQQ_rpt_dom"/>
</dbReference>
<dbReference type="PANTHER" id="PTHR32303:SF4">
    <property type="entry name" value="QUINOPROTEIN GLUCOSE DEHYDROGENASE"/>
    <property type="match status" value="1"/>
</dbReference>
<dbReference type="CDD" id="cd10280">
    <property type="entry name" value="PQQ_mGDH"/>
    <property type="match status" value="1"/>
</dbReference>
<dbReference type="AlphaFoldDB" id="A0A5C8ZWB9"/>
<reference evidence="6 7" key="1">
    <citation type="submission" date="2019-08" db="EMBL/GenBank/DDBJ databases">
        <title>Parahaliea maris sp. nov., isolated from the surface seawater.</title>
        <authorList>
            <person name="Liu Y."/>
        </authorList>
    </citation>
    <scope>NUCLEOTIDE SEQUENCE [LARGE SCALE GENOMIC DNA]</scope>
    <source>
        <strain evidence="6 7">S2-26</strain>
    </source>
</reference>